<evidence type="ECO:0000256" key="1">
    <source>
        <dbReference type="SAM" id="SignalP"/>
    </source>
</evidence>
<dbReference type="EMBL" id="DF841400">
    <property type="protein sequence ID" value="GAT45490.1"/>
    <property type="molecule type" value="Genomic_DNA"/>
</dbReference>
<keyword evidence="3" id="KW-1185">Reference proteome</keyword>
<evidence type="ECO:0000313" key="2">
    <source>
        <dbReference type="EMBL" id="GAT45490.1"/>
    </source>
</evidence>
<proteinExistence type="predicted"/>
<reference evidence="2" key="1">
    <citation type="submission" date="2014-09" db="EMBL/GenBank/DDBJ databases">
        <title>Genome sequence of the luminous mushroom Mycena chlorophos for searching fungal bioluminescence genes.</title>
        <authorList>
            <person name="Tanaka Y."/>
            <person name="Kasuga D."/>
            <person name="Oba Y."/>
            <person name="Hase S."/>
            <person name="Sato K."/>
            <person name="Oba Y."/>
            <person name="Sakakibara Y."/>
        </authorList>
    </citation>
    <scope>NUCLEOTIDE SEQUENCE</scope>
</reference>
<organism evidence="2 3">
    <name type="scientific">Mycena chlorophos</name>
    <name type="common">Agaric fungus</name>
    <name type="synonym">Agaricus chlorophos</name>
    <dbReference type="NCBI Taxonomy" id="658473"/>
    <lineage>
        <taxon>Eukaryota</taxon>
        <taxon>Fungi</taxon>
        <taxon>Dikarya</taxon>
        <taxon>Basidiomycota</taxon>
        <taxon>Agaricomycotina</taxon>
        <taxon>Agaricomycetes</taxon>
        <taxon>Agaricomycetidae</taxon>
        <taxon>Agaricales</taxon>
        <taxon>Marasmiineae</taxon>
        <taxon>Mycenaceae</taxon>
        <taxon>Mycena</taxon>
    </lineage>
</organism>
<feature type="signal peptide" evidence="1">
    <location>
        <begin position="1"/>
        <end position="23"/>
    </location>
</feature>
<name>A0ABQ0L2W9_MYCCL</name>
<dbReference type="Proteomes" id="UP000815677">
    <property type="component" value="Unassembled WGS sequence"/>
</dbReference>
<protein>
    <submittedName>
        <fullName evidence="2">Uncharacterized protein</fullName>
    </submittedName>
</protein>
<accession>A0ABQ0L2W9</accession>
<evidence type="ECO:0000313" key="3">
    <source>
        <dbReference type="Proteomes" id="UP000815677"/>
    </source>
</evidence>
<feature type="chain" id="PRO_5047479841" evidence="1">
    <location>
        <begin position="24"/>
        <end position="210"/>
    </location>
</feature>
<keyword evidence="1" id="KW-0732">Signal</keyword>
<sequence length="210" mass="21282">MFSSLLCFAPLLSAFNLFPAISALPAPTGNAPLTTLTIEGVSFDIPTISVSGLSALVSQTEEIIAQGTSTGANGAAVTTYLEEDIVSFEADVISGSTFNALSAPVTLQNIIAYSSGGFSLSAVPTASGDGEENETCTFNADGTASCVFVDQIAAVDPTPITTTMTGTVVPTTIVELLPTQTSKNGARRVGEGALSGALLGGLFFVLSIFV</sequence>
<gene>
    <name evidence="2" type="ORF">MCHLO_03065</name>
</gene>